<name>A0A0F9R8C0_9ZZZZ</name>
<gene>
    <name evidence="2" type="ORF">LCGC14_0681520</name>
</gene>
<keyword evidence="1" id="KW-0472">Membrane</keyword>
<protein>
    <submittedName>
        <fullName evidence="2">Uncharacterized protein</fullName>
    </submittedName>
</protein>
<sequence>MNIWIPLVCIVITVGLLGILAYLLILLKVINQLTETNKQLLIVVAGKDDKPESLRALVASNKPPKKVLPGIVDKKKEKESENVDYKMTIGVR</sequence>
<accession>A0A0F9R8C0</accession>
<dbReference type="EMBL" id="LAZR01001379">
    <property type="protein sequence ID" value="KKN45587.1"/>
    <property type="molecule type" value="Genomic_DNA"/>
</dbReference>
<reference evidence="2" key="1">
    <citation type="journal article" date="2015" name="Nature">
        <title>Complex archaea that bridge the gap between prokaryotes and eukaryotes.</title>
        <authorList>
            <person name="Spang A."/>
            <person name="Saw J.H."/>
            <person name="Jorgensen S.L."/>
            <person name="Zaremba-Niedzwiedzka K."/>
            <person name="Martijn J."/>
            <person name="Lind A.E."/>
            <person name="van Eijk R."/>
            <person name="Schleper C."/>
            <person name="Guy L."/>
            <person name="Ettema T.J."/>
        </authorList>
    </citation>
    <scope>NUCLEOTIDE SEQUENCE</scope>
</reference>
<evidence type="ECO:0000313" key="2">
    <source>
        <dbReference type="EMBL" id="KKN45587.1"/>
    </source>
</evidence>
<keyword evidence="1" id="KW-0812">Transmembrane</keyword>
<keyword evidence="1" id="KW-1133">Transmembrane helix</keyword>
<feature type="transmembrane region" description="Helical" evidence="1">
    <location>
        <begin position="7"/>
        <end position="27"/>
    </location>
</feature>
<organism evidence="2">
    <name type="scientific">marine sediment metagenome</name>
    <dbReference type="NCBI Taxonomy" id="412755"/>
    <lineage>
        <taxon>unclassified sequences</taxon>
        <taxon>metagenomes</taxon>
        <taxon>ecological metagenomes</taxon>
    </lineage>
</organism>
<evidence type="ECO:0000256" key="1">
    <source>
        <dbReference type="SAM" id="Phobius"/>
    </source>
</evidence>
<proteinExistence type="predicted"/>
<comment type="caution">
    <text evidence="2">The sequence shown here is derived from an EMBL/GenBank/DDBJ whole genome shotgun (WGS) entry which is preliminary data.</text>
</comment>
<dbReference type="AlphaFoldDB" id="A0A0F9R8C0"/>